<dbReference type="EMBL" id="LR791025">
    <property type="protein sequence ID" value="CAB3266887.1"/>
    <property type="molecule type" value="mRNA"/>
</dbReference>
<reference evidence="2" key="1">
    <citation type="submission" date="2020-04" db="EMBL/GenBank/DDBJ databases">
        <authorList>
            <person name="Neveu A P."/>
        </authorList>
    </citation>
    <scope>NUCLEOTIDE SEQUENCE</scope>
    <source>
        <tissue evidence="2">Whole embryo</tissue>
    </source>
</reference>
<gene>
    <name evidence="2" type="primary">Tecpr2</name>
</gene>
<feature type="region of interest" description="Disordered" evidence="1">
    <location>
        <begin position="602"/>
        <end position="640"/>
    </location>
</feature>
<evidence type="ECO:0000313" key="2">
    <source>
        <dbReference type="EMBL" id="CAB3266887.1"/>
    </source>
</evidence>
<dbReference type="Pfam" id="PF19193">
    <property type="entry name" value="Tectonin"/>
    <property type="match status" value="1"/>
</dbReference>
<dbReference type="SMART" id="SM00706">
    <property type="entry name" value="TECPR"/>
    <property type="match status" value="9"/>
</dbReference>
<feature type="compositionally biased region" description="Basic residues" evidence="1">
    <location>
        <begin position="538"/>
        <end position="547"/>
    </location>
</feature>
<dbReference type="InterPro" id="IPR006624">
    <property type="entry name" value="Beta-propeller_rpt_TECPR"/>
</dbReference>
<feature type="region of interest" description="Disordered" evidence="1">
    <location>
        <begin position="677"/>
        <end position="765"/>
    </location>
</feature>
<dbReference type="PANTHER" id="PTHR23287:SF16">
    <property type="entry name" value="TECTONIN BETA-PROPELLER REPEAT-CONTAINING PROTEIN 2"/>
    <property type="match status" value="1"/>
</dbReference>
<dbReference type="GO" id="GO:0032527">
    <property type="term" value="P:protein exit from endoplasmic reticulum"/>
    <property type="evidence" value="ECO:0007669"/>
    <property type="project" value="TreeGrafter"/>
</dbReference>
<protein>
    <submittedName>
        <fullName evidence="2">Tectonin beta-propeller repeat-containing protein 2-like</fullName>
    </submittedName>
</protein>
<accession>A0A6F9DTV9</accession>
<dbReference type="InterPro" id="IPR009091">
    <property type="entry name" value="RCC1/BLIP-II"/>
</dbReference>
<dbReference type="PANTHER" id="PTHR23287">
    <property type="entry name" value="RUBY-EYE2-LIKE PROTEIN"/>
    <property type="match status" value="1"/>
</dbReference>
<dbReference type="SUPFAM" id="SSF50998">
    <property type="entry name" value="Quinoprotein alcohol dehydrogenase-like"/>
    <property type="match status" value="1"/>
</dbReference>
<sequence length="1511" mass="167512">MSENTFVQEYPLAHDVFKNIPEKFYHGLKSSQLEVTSFDATESHIVFGTNAGCAFLHNREAGSVIKIVTNSNYDIVTSAKILVGLDYQIALGTSEGRVVIIIFSTTTTGTTKQVKKFSLGKLHSSEVCSLAWSLNGMKLFSGDANGEIFCSSVNFDLNTCNATKAYSEGSRIVQMQYKHKSLLVATTEKVIVHSSDKSYDIGKKPTRSGEYGACFNENTLSEVDLKIYSARPSLRVWLAGIDGTVLSTLKLKEMILNSGHVIKLSNADTIDTENVGCLEFGRVLLYQDVYLVSYHENSLYIIDLRSNTVSGVMHNLSGLMDVAVTKNEILILCKKRILHRLSDLPDSKGGSYIRQEKDTTSNFKGVKNSFFGFKKNFTPLVGALQSKMSNISVSTESLTSKAKELKQKVSSMAVVEIAENFMFSNPKQESDIELKQSPLSPNKEESDNIAHMNSGDKTETDGDMEQNNFHEYLVVRELLKEMLNCIDELECQDSLHSQGEIKLPQLAPSPETEQKIRRFDEISLIAAEENPQEIVFRPKSKPKRKKSKDTNKTSSSSSSSSSLSTSDLHSHQRSCESLDEFFLHHDDEARQRHEEQVAELLGAKELPVETCEPSHKDHTTKPSEDQSHSKHSPETISIPLNDITHTLETSGSKEIVPCGSKDSPTITHDHLSEVQQTANEDAEDDLHSNIPQRCHNDTFPDVFQEDEQSPLPSPNPFKTPISLHASGNDIFETNPNKASDNDISETSHNKASENGNFETSDEAQTKLETPCFDKQTASDMSHKKEASLSLDLQERQAFTQNAHEEPETPDIYDIDPANCDFESENETDEEGDSDGAETQIIQPTDDAEINTRDSEYFALAKQHAKYLTSVVVPHKVADVWEVLNPPGYTVSSISASGNFICHTTFRNRVYVVEESSMDRDVHNIMWRKLSKRAFRISVSPSGDFAWIVTQSGNVYATQWPIKIPPASKCEVALNWKLVSSGASDVTVGVSEAWLVDSYGKITRQVGLSRSQCCMQGGATVPVRVVREGRIVKDVKVSQVVLTTDVAWVLLHDGTTFCKPLADVDSISPWTKVNPPVSTDGVGHTLKLIASDSQSTVWTVNDVGEVWFRSSLSAGNPCGKQWWQMYLNEYLQKPKDSVAQQTMRMMSEWVYGTSNARCVGVSMGAVWFASVNNKIHVAKGPVTGNAWEVPKITGISPSTRWSHITSSSIFSPDGGWEGVVWLARGNGEVIRFISQHSTHPQRAISLEPPTVTSSEVTCFSASREALWMILSSGEIYVRSGVSGSNPIGIAWNRLDVSAQLGDRKMVHVSCGSQSVWALDDIGNAYVRLGASHSESHVIMTPAWLKIDSPKFNGAELKLEQIACGPSDLNVWALDNYGNIYARIGVTVDMLVGEGWKLVEGCTAKQLSISNHSVWALRHDGSLLRRYGMTRNDSVGDYWKKAPGHFERFTATPYDELLALDTHHQLRAHVTHLYRPPMVEAMCDDFELENDETVSSGRQSRDSSPDDPSWELV</sequence>
<evidence type="ECO:0000256" key="1">
    <source>
        <dbReference type="SAM" id="MobiDB-lite"/>
    </source>
</evidence>
<feature type="compositionally biased region" description="Basic and acidic residues" evidence="1">
    <location>
        <begin position="612"/>
        <end position="633"/>
    </location>
</feature>
<name>A0A6F9DTV9_9ASCI</name>
<feature type="region of interest" description="Disordered" evidence="1">
    <location>
        <begin position="428"/>
        <end position="464"/>
    </location>
</feature>
<feature type="region of interest" description="Disordered" evidence="1">
    <location>
        <begin position="533"/>
        <end position="570"/>
    </location>
</feature>
<feature type="region of interest" description="Disordered" evidence="1">
    <location>
        <begin position="1488"/>
        <end position="1511"/>
    </location>
</feature>
<dbReference type="InterPro" id="IPR011047">
    <property type="entry name" value="Quinoprotein_ADH-like_sf"/>
</dbReference>
<organism evidence="2">
    <name type="scientific">Phallusia mammillata</name>
    <dbReference type="NCBI Taxonomy" id="59560"/>
    <lineage>
        <taxon>Eukaryota</taxon>
        <taxon>Metazoa</taxon>
        <taxon>Chordata</taxon>
        <taxon>Tunicata</taxon>
        <taxon>Ascidiacea</taxon>
        <taxon>Phlebobranchia</taxon>
        <taxon>Ascidiidae</taxon>
        <taxon>Phallusia</taxon>
    </lineage>
</organism>
<proteinExistence type="evidence at transcript level"/>
<dbReference type="GO" id="GO:0005737">
    <property type="term" value="C:cytoplasm"/>
    <property type="evidence" value="ECO:0007669"/>
    <property type="project" value="GOC"/>
</dbReference>
<dbReference type="SUPFAM" id="SSF50985">
    <property type="entry name" value="RCC1/BLIP-II"/>
    <property type="match status" value="1"/>
</dbReference>
<feature type="compositionally biased region" description="Low complexity" evidence="1">
    <location>
        <begin position="552"/>
        <end position="567"/>
    </location>
</feature>
<feature type="compositionally biased region" description="Basic and acidic residues" evidence="1">
    <location>
        <begin position="442"/>
        <end position="460"/>
    </location>
</feature>